<dbReference type="RefSeq" id="WP_055153664.1">
    <property type="nucleotide sequence ID" value="NZ_CZAW01000071.1"/>
</dbReference>
<dbReference type="Proteomes" id="UP000095712">
    <property type="component" value="Unassembled WGS sequence"/>
</dbReference>
<dbReference type="AlphaFoldDB" id="A0A174TH71"/>
<accession>A0A174TH71</accession>
<reference evidence="1 2" key="1">
    <citation type="submission" date="2015-09" db="EMBL/GenBank/DDBJ databases">
        <authorList>
            <consortium name="Pathogen Informatics"/>
        </authorList>
    </citation>
    <scope>NUCLEOTIDE SEQUENCE [LARGE SCALE GENOMIC DNA]</scope>
    <source>
        <strain evidence="1 2">2789STDY5834911</strain>
    </source>
</reference>
<dbReference type="OrthoDB" id="78172at2"/>
<protein>
    <submittedName>
        <fullName evidence="1">Uncharacterized protein</fullName>
    </submittedName>
</protein>
<organism evidence="1 2">
    <name type="scientific">Blautia wexlerae</name>
    <dbReference type="NCBI Taxonomy" id="418240"/>
    <lineage>
        <taxon>Bacteria</taxon>
        <taxon>Bacillati</taxon>
        <taxon>Bacillota</taxon>
        <taxon>Clostridia</taxon>
        <taxon>Lachnospirales</taxon>
        <taxon>Lachnospiraceae</taxon>
        <taxon>Blautia</taxon>
    </lineage>
</organism>
<evidence type="ECO:0000313" key="2">
    <source>
        <dbReference type="Proteomes" id="UP000095712"/>
    </source>
</evidence>
<evidence type="ECO:0000313" key="1">
    <source>
        <dbReference type="EMBL" id="CUQ09132.1"/>
    </source>
</evidence>
<dbReference type="EMBL" id="CZAW01000071">
    <property type="protein sequence ID" value="CUQ09132.1"/>
    <property type="molecule type" value="Genomic_DNA"/>
</dbReference>
<gene>
    <name evidence="1" type="ORF">ERS852523_03922</name>
</gene>
<proteinExistence type="predicted"/>
<sequence length="192" mass="22126">MLDEMSEYGINTLESRALLFSKERIEAELGENIIDQFYSDDKNKIADATNAAEHIILKWPELDTAKELLIEQIRLIRYGKQPGLQMFYISIHNLAYMGVLDLSDEILMPLDKALLECAEHTAYEKIKECTEKEIKSTINLRSACARTAFQIDKCISEKPDAPVLKGIEKWKEICIGRLSNNEFVEVKRQWLL</sequence>
<name>A0A174TH71_9FIRM</name>